<dbReference type="InterPro" id="IPR050590">
    <property type="entry name" value="Exosome_comp_Rrp42_subfam"/>
</dbReference>
<comment type="similarity">
    <text evidence="3">Belongs to the RNase PH family.</text>
</comment>
<dbReference type="GO" id="GO:0071028">
    <property type="term" value="P:nuclear mRNA surveillance"/>
    <property type="evidence" value="ECO:0007669"/>
    <property type="project" value="TreeGrafter"/>
</dbReference>
<dbReference type="GO" id="GO:0071038">
    <property type="term" value="P:TRAMP-dependent tRNA surveillance pathway"/>
    <property type="evidence" value="ECO:0007669"/>
    <property type="project" value="TreeGrafter"/>
</dbReference>
<dbReference type="InterPro" id="IPR036345">
    <property type="entry name" value="ExoRNase_PH_dom2_sf"/>
</dbReference>
<dbReference type="OrthoDB" id="10264038at2759"/>
<evidence type="ECO:0000256" key="4">
    <source>
        <dbReference type="ARBA" id="ARBA00022490"/>
    </source>
</evidence>
<dbReference type="GO" id="GO:0000177">
    <property type="term" value="C:cytoplasmic exosome (RNase complex)"/>
    <property type="evidence" value="ECO:0007669"/>
    <property type="project" value="TreeGrafter"/>
</dbReference>
<name>A0A8T2TPV6_CERRI</name>
<proteinExistence type="inferred from homology"/>
<dbReference type="SUPFAM" id="SSF55666">
    <property type="entry name" value="Ribonuclease PH domain 2-like"/>
    <property type="match status" value="1"/>
</dbReference>
<dbReference type="GO" id="GO:0034475">
    <property type="term" value="P:U4 snRNA 3'-end processing"/>
    <property type="evidence" value="ECO:0007669"/>
    <property type="project" value="TreeGrafter"/>
</dbReference>
<dbReference type="AlphaFoldDB" id="A0A8T2TPV6"/>
<dbReference type="SUPFAM" id="SSF54211">
    <property type="entry name" value="Ribosomal protein S5 domain 2-like"/>
    <property type="match status" value="1"/>
</dbReference>
<keyword evidence="5" id="KW-0694">RNA-binding</keyword>
<dbReference type="Gene3D" id="3.30.230.70">
    <property type="entry name" value="GHMP Kinase, N-terminal domain"/>
    <property type="match status" value="1"/>
</dbReference>
<evidence type="ECO:0000256" key="6">
    <source>
        <dbReference type="ARBA" id="ARBA00023242"/>
    </source>
</evidence>
<dbReference type="GO" id="GO:0035925">
    <property type="term" value="F:mRNA 3'-UTR AU-rich region binding"/>
    <property type="evidence" value="ECO:0007669"/>
    <property type="project" value="TreeGrafter"/>
</dbReference>
<dbReference type="GO" id="GO:0000176">
    <property type="term" value="C:nuclear exosome (RNase complex)"/>
    <property type="evidence" value="ECO:0007669"/>
    <property type="project" value="TreeGrafter"/>
</dbReference>
<dbReference type="PANTHER" id="PTHR11097">
    <property type="entry name" value="EXOSOME COMPLEX EXONUCLEASE RIBOSOMAL RNA PROCESSING PROTEIN"/>
    <property type="match status" value="1"/>
</dbReference>
<dbReference type="Proteomes" id="UP000825935">
    <property type="component" value="Chromosome 12"/>
</dbReference>
<dbReference type="GO" id="GO:0071035">
    <property type="term" value="P:nuclear polyadenylation-dependent rRNA catabolic process"/>
    <property type="evidence" value="ECO:0007669"/>
    <property type="project" value="TreeGrafter"/>
</dbReference>
<dbReference type="Pfam" id="PF03725">
    <property type="entry name" value="RNase_PH_C"/>
    <property type="match status" value="1"/>
</dbReference>
<evidence type="ECO:0000313" key="10">
    <source>
        <dbReference type="Proteomes" id="UP000825935"/>
    </source>
</evidence>
<dbReference type="InterPro" id="IPR033100">
    <property type="entry name" value="Rrp45"/>
</dbReference>
<dbReference type="GO" id="GO:0034476">
    <property type="term" value="P:U5 snRNA 3'-end processing"/>
    <property type="evidence" value="ECO:0007669"/>
    <property type="project" value="TreeGrafter"/>
</dbReference>
<dbReference type="GO" id="GO:0034473">
    <property type="term" value="P:U1 snRNA 3'-end processing"/>
    <property type="evidence" value="ECO:0007669"/>
    <property type="project" value="TreeGrafter"/>
</dbReference>
<keyword evidence="6" id="KW-0539">Nucleus</keyword>
<accession>A0A8T2TPV6</accession>
<dbReference type="GO" id="GO:0016075">
    <property type="term" value="P:rRNA catabolic process"/>
    <property type="evidence" value="ECO:0007669"/>
    <property type="project" value="TreeGrafter"/>
</dbReference>
<dbReference type="Pfam" id="PF01138">
    <property type="entry name" value="RNase_PH"/>
    <property type="match status" value="1"/>
</dbReference>
<dbReference type="InterPro" id="IPR027408">
    <property type="entry name" value="PNPase/RNase_PH_dom_sf"/>
</dbReference>
<keyword evidence="4" id="KW-0963">Cytoplasm</keyword>
<evidence type="ECO:0000256" key="2">
    <source>
        <dbReference type="ARBA" id="ARBA00004496"/>
    </source>
</evidence>
<evidence type="ECO:0008006" key="11">
    <source>
        <dbReference type="Google" id="ProtNLM"/>
    </source>
</evidence>
<dbReference type="EMBL" id="CM035417">
    <property type="protein sequence ID" value="KAH7422589.1"/>
    <property type="molecule type" value="Genomic_DNA"/>
</dbReference>
<evidence type="ECO:0000259" key="7">
    <source>
        <dbReference type="Pfam" id="PF01138"/>
    </source>
</evidence>
<protein>
    <recommendedName>
        <fullName evidence="11">Exosome complex component RRP45</fullName>
    </recommendedName>
</protein>
<dbReference type="InterPro" id="IPR015847">
    <property type="entry name" value="ExoRNase_PH_dom2"/>
</dbReference>
<dbReference type="CDD" id="cd11368">
    <property type="entry name" value="RNase_PH_RRP45"/>
    <property type="match status" value="1"/>
</dbReference>
<reference evidence="9" key="1">
    <citation type="submission" date="2021-08" db="EMBL/GenBank/DDBJ databases">
        <title>WGS assembly of Ceratopteris richardii.</title>
        <authorList>
            <person name="Marchant D.B."/>
            <person name="Chen G."/>
            <person name="Jenkins J."/>
            <person name="Shu S."/>
            <person name="Leebens-Mack J."/>
            <person name="Grimwood J."/>
            <person name="Schmutz J."/>
            <person name="Soltis P."/>
            <person name="Soltis D."/>
            <person name="Chen Z.-H."/>
        </authorList>
    </citation>
    <scope>NUCLEOTIDE SEQUENCE</scope>
    <source>
        <strain evidence="9">Whitten #5841</strain>
        <tissue evidence="9">Leaf</tissue>
    </source>
</reference>
<dbReference type="PANTHER" id="PTHR11097:SF14">
    <property type="entry name" value="EXOSOME COMPLEX COMPONENT RRP45"/>
    <property type="match status" value="1"/>
</dbReference>
<feature type="domain" description="Exoribonuclease phosphorolytic" evidence="8">
    <location>
        <begin position="189"/>
        <end position="255"/>
    </location>
</feature>
<evidence type="ECO:0000256" key="5">
    <source>
        <dbReference type="ARBA" id="ARBA00022884"/>
    </source>
</evidence>
<organism evidence="9 10">
    <name type="scientific">Ceratopteris richardii</name>
    <name type="common">Triangle waterfern</name>
    <dbReference type="NCBI Taxonomy" id="49495"/>
    <lineage>
        <taxon>Eukaryota</taxon>
        <taxon>Viridiplantae</taxon>
        <taxon>Streptophyta</taxon>
        <taxon>Embryophyta</taxon>
        <taxon>Tracheophyta</taxon>
        <taxon>Polypodiopsida</taxon>
        <taxon>Polypodiidae</taxon>
        <taxon>Polypodiales</taxon>
        <taxon>Pteridineae</taxon>
        <taxon>Pteridaceae</taxon>
        <taxon>Parkerioideae</taxon>
        <taxon>Ceratopteris</taxon>
    </lineage>
</organism>
<gene>
    <name evidence="9" type="ORF">KP509_12G015700</name>
</gene>
<comment type="caution">
    <text evidence="9">The sequence shown here is derived from an EMBL/GenBank/DDBJ whole genome shotgun (WGS) entry which is preliminary data.</text>
</comment>
<dbReference type="InterPro" id="IPR001247">
    <property type="entry name" value="ExoRNase_PH_dom1"/>
</dbReference>
<evidence type="ECO:0000259" key="8">
    <source>
        <dbReference type="Pfam" id="PF03725"/>
    </source>
</evidence>
<evidence type="ECO:0000256" key="3">
    <source>
        <dbReference type="ARBA" id="ARBA00006678"/>
    </source>
</evidence>
<comment type="subcellular location">
    <subcellularLocation>
        <location evidence="2">Cytoplasm</location>
    </subcellularLocation>
    <subcellularLocation>
        <location evidence="1">Nucleus</location>
    </subcellularLocation>
</comment>
<evidence type="ECO:0000313" key="9">
    <source>
        <dbReference type="EMBL" id="KAH7422589.1"/>
    </source>
</evidence>
<dbReference type="InterPro" id="IPR020568">
    <property type="entry name" value="Ribosomal_Su5_D2-typ_SF"/>
</dbReference>
<sequence length="481" mass="53403">MSMTPSTEFLLAALREDQRLDGRKPFESRSFTVDFGREDGTAEVQLGQTRIMCIVTSQLSQPYPDQPNEGILMVYTEFSPMADSNFEGGRPGESATEVERLIKRSLRDSKALDMESLCVLAGKAVWSIRVDIHVIDNGGNLIDAASIAALAALLSFRVPECSIAGAERQDVIIHAPEVREPVPLIIHYLPIAFTFGFFGNGELLVIDPSYKEELLMRGRLTIILNVHGDICAIQKGGSVGINSCDILRCLQIASAKVEDVTSFLRKAVEDYELERTQRRVKKQYRLFDAESTALDIDFQGNYFVKDDTVANMLNALVLESSSDDSSETEDAVNISECQNLKSVKQEEMKAQKLPELEPPVQIPVQQFFSVRTDQREDVDELSMDIVLSLNAHDFEDVQESAARHVHSRCLVSESCKPMSLSQHNLQIDDAKLRADVGSLKSDGLPSSRNKPQSLVDAIKWNNVKSKKAAAIKARLSLKNPI</sequence>
<dbReference type="GO" id="GO:0000467">
    <property type="term" value="P:exonucleolytic trimming to generate mature 3'-end of 5.8S rRNA from tricistronic rRNA transcript (SSU-rRNA, 5.8S rRNA, LSU-rRNA)"/>
    <property type="evidence" value="ECO:0007669"/>
    <property type="project" value="TreeGrafter"/>
</dbReference>
<feature type="domain" description="Exoribonuclease phosphorolytic" evidence="7">
    <location>
        <begin position="27"/>
        <end position="159"/>
    </location>
</feature>
<evidence type="ECO:0000256" key="1">
    <source>
        <dbReference type="ARBA" id="ARBA00004123"/>
    </source>
</evidence>
<keyword evidence="10" id="KW-1185">Reference proteome</keyword>